<evidence type="ECO:0000256" key="2">
    <source>
        <dbReference type="ARBA" id="ARBA00023015"/>
    </source>
</evidence>
<keyword evidence="3" id="KW-0238">DNA-binding</keyword>
<dbReference type="GO" id="GO:0003700">
    <property type="term" value="F:DNA-binding transcription factor activity"/>
    <property type="evidence" value="ECO:0007669"/>
    <property type="project" value="InterPro"/>
</dbReference>
<evidence type="ECO:0000256" key="3">
    <source>
        <dbReference type="ARBA" id="ARBA00023125"/>
    </source>
</evidence>
<protein>
    <submittedName>
        <fullName evidence="6">D-malate degradation protein R</fullName>
    </submittedName>
</protein>
<dbReference type="Gene3D" id="1.10.10.10">
    <property type="entry name" value="Winged helix-like DNA-binding domain superfamily/Winged helix DNA-binding domain"/>
    <property type="match status" value="1"/>
</dbReference>
<dbReference type="AlphaFoldDB" id="A0A377H555"/>
<keyword evidence="4" id="KW-0804">Transcription</keyword>
<dbReference type="Pfam" id="PF00126">
    <property type="entry name" value="HTH_1"/>
    <property type="match status" value="1"/>
</dbReference>
<name>A0A377H555_9PAST</name>
<comment type="similarity">
    <text evidence="1">Belongs to the LysR transcriptional regulatory family.</text>
</comment>
<dbReference type="InterPro" id="IPR036388">
    <property type="entry name" value="WH-like_DNA-bd_sf"/>
</dbReference>
<evidence type="ECO:0000313" key="6">
    <source>
        <dbReference type="EMBL" id="STO37634.1"/>
    </source>
</evidence>
<evidence type="ECO:0000259" key="5">
    <source>
        <dbReference type="PROSITE" id="PS50931"/>
    </source>
</evidence>
<dbReference type="PANTHER" id="PTHR30537:SF20">
    <property type="entry name" value="TRANSCRIPTIONAL REGULATORY PROTEIN"/>
    <property type="match status" value="1"/>
</dbReference>
<dbReference type="GO" id="GO:0043565">
    <property type="term" value="F:sequence-specific DNA binding"/>
    <property type="evidence" value="ECO:0007669"/>
    <property type="project" value="TreeGrafter"/>
</dbReference>
<dbReference type="RefSeq" id="WP_018345975.1">
    <property type="nucleotide sequence ID" value="NZ_UGGZ01000001.1"/>
</dbReference>
<dbReference type="SUPFAM" id="SSF46785">
    <property type="entry name" value="Winged helix' DNA-binding domain"/>
    <property type="match status" value="1"/>
</dbReference>
<dbReference type="SUPFAM" id="SSF53850">
    <property type="entry name" value="Periplasmic binding protein-like II"/>
    <property type="match status" value="1"/>
</dbReference>
<dbReference type="InterPro" id="IPR058163">
    <property type="entry name" value="LysR-type_TF_proteobact-type"/>
</dbReference>
<dbReference type="InterPro" id="IPR000847">
    <property type="entry name" value="LysR_HTH_N"/>
</dbReference>
<dbReference type="EMBL" id="UGGZ01000001">
    <property type="protein sequence ID" value="STO37634.1"/>
    <property type="molecule type" value="Genomic_DNA"/>
</dbReference>
<dbReference type="PROSITE" id="PS50931">
    <property type="entry name" value="HTH_LYSR"/>
    <property type="match status" value="1"/>
</dbReference>
<gene>
    <name evidence="6" type="primary">dmlR_2</name>
    <name evidence="6" type="ORF">NCTC11413_00749</name>
</gene>
<organism evidence="6 7">
    <name type="scientific">Gallibacterium anatis</name>
    <dbReference type="NCBI Taxonomy" id="750"/>
    <lineage>
        <taxon>Bacteria</taxon>
        <taxon>Pseudomonadati</taxon>
        <taxon>Pseudomonadota</taxon>
        <taxon>Gammaproteobacteria</taxon>
        <taxon>Pasteurellales</taxon>
        <taxon>Pasteurellaceae</taxon>
        <taxon>Gallibacterium</taxon>
    </lineage>
</organism>
<keyword evidence="2" id="KW-0805">Transcription regulation</keyword>
<dbReference type="GeneID" id="77264095"/>
<evidence type="ECO:0000313" key="7">
    <source>
        <dbReference type="Proteomes" id="UP000254232"/>
    </source>
</evidence>
<dbReference type="FunFam" id="1.10.10.10:FF:000001">
    <property type="entry name" value="LysR family transcriptional regulator"/>
    <property type="match status" value="1"/>
</dbReference>
<dbReference type="InterPro" id="IPR005119">
    <property type="entry name" value="LysR_subst-bd"/>
</dbReference>
<dbReference type="Proteomes" id="UP000254232">
    <property type="component" value="Unassembled WGS sequence"/>
</dbReference>
<dbReference type="GO" id="GO:0006351">
    <property type="term" value="P:DNA-templated transcription"/>
    <property type="evidence" value="ECO:0007669"/>
    <property type="project" value="TreeGrafter"/>
</dbReference>
<dbReference type="InterPro" id="IPR036390">
    <property type="entry name" value="WH_DNA-bd_sf"/>
</dbReference>
<dbReference type="Pfam" id="PF03466">
    <property type="entry name" value="LysR_substrate"/>
    <property type="match status" value="1"/>
</dbReference>
<evidence type="ECO:0000256" key="1">
    <source>
        <dbReference type="ARBA" id="ARBA00009437"/>
    </source>
</evidence>
<sequence length="303" mass="33958">MNVKLNLEALNIFVQIVEKKSISAAAQSLNLPVSAVSRSLSKLESDLETTLLQRSTRRMYLTAEGELLLQQARQILDSVQIAEEKLLARHTDAGGLLRINTAAPVMRHVLIPAMAEFLQRYSRIQIELNSNDSLIDLLEERTDVAIRVGELQDSSMHARLLGKSAIRILATPQYLAKQGEIDSVQQLLQHRLLGFSQPARLNQWPLLDSTGHLLTITPSVIASSGESLLALALNHVGVVCLSDMMTEQARKNGELVEILPDLRQKILQPIYAVYYRHRQLSARVALLIDFLSEYLPKQAWCER</sequence>
<accession>A0A377H555</accession>
<feature type="domain" description="HTH lysR-type" evidence="5">
    <location>
        <begin position="5"/>
        <end position="62"/>
    </location>
</feature>
<reference evidence="6 7" key="1">
    <citation type="submission" date="2018-06" db="EMBL/GenBank/DDBJ databases">
        <authorList>
            <consortium name="Pathogen Informatics"/>
            <person name="Doyle S."/>
        </authorList>
    </citation>
    <scope>NUCLEOTIDE SEQUENCE [LARGE SCALE GENOMIC DNA]</scope>
    <source>
        <strain evidence="6 7">NCTC11413</strain>
    </source>
</reference>
<dbReference type="Gene3D" id="3.40.190.10">
    <property type="entry name" value="Periplasmic binding protein-like II"/>
    <property type="match status" value="2"/>
</dbReference>
<dbReference type="PANTHER" id="PTHR30537">
    <property type="entry name" value="HTH-TYPE TRANSCRIPTIONAL REGULATOR"/>
    <property type="match status" value="1"/>
</dbReference>
<evidence type="ECO:0000256" key="4">
    <source>
        <dbReference type="ARBA" id="ARBA00023163"/>
    </source>
</evidence>
<proteinExistence type="inferred from homology"/>